<feature type="transmembrane region" description="Helical" evidence="4">
    <location>
        <begin position="308"/>
        <end position="328"/>
    </location>
</feature>
<feature type="transmembrane region" description="Helical" evidence="4">
    <location>
        <begin position="64"/>
        <end position="85"/>
    </location>
</feature>
<feature type="transmembrane region" description="Helical" evidence="4">
    <location>
        <begin position="357"/>
        <end position="382"/>
    </location>
</feature>
<dbReference type="PANTHER" id="PTHR11360">
    <property type="entry name" value="MONOCARBOXYLATE TRANSPORTER"/>
    <property type="match status" value="1"/>
</dbReference>
<keyword evidence="4" id="KW-0812">Transmembrane</keyword>
<evidence type="ECO:0000256" key="3">
    <source>
        <dbReference type="ARBA" id="ARBA00023180"/>
    </source>
</evidence>
<dbReference type="InterPro" id="IPR050327">
    <property type="entry name" value="Proton-linked_MCT"/>
</dbReference>
<dbReference type="Pfam" id="PF07690">
    <property type="entry name" value="MFS_1"/>
    <property type="match status" value="1"/>
</dbReference>
<dbReference type="AlphaFoldDB" id="W9HG17"/>
<dbReference type="InterPro" id="IPR020846">
    <property type="entry name" value="MFS_dom"/>
</dbReference>
<dbReference type="InterPro" id="IPR011701">
    <property type="entry name" value="MFS"/>
</dbReference>
<organism evidence="6 7">
    <name type="scientific">Fusarium oxysporum NRRL 32931</name>
    <dbReference type="NCBI Taxonomy" id="660029"/>
    <lineage>
        <taxon>Eukaryota</taxon>
        <taxon>Fungi</taxon>
        <taxon>Dikarya</taxon>
        <taxon>Ascomycota</taxon>
        <taxon>Pezizomycotina</taxon>
        <taxon>Sordariomycetes</taxon>
        <taxon>Hypocreomycetidae</taxon>
        <taxon>Hypocreales</taxon>
        <taxon>Nectriaceae</taxon>
        <taxon>Fusarium</taxon>
        <taxon>Fusarium oxysporum species complex</taxon>
    </lineage>
</organism>
<proteinExistence type="inferred from homology"/>
<feature type="transmembrane region" description="Helical" evidence="4">
    <location>
        <begin position="134"/>
        <end position="153"/>
    </location>
</feature>
<dbReference type="EMBL" id="JH717853">
    <property type="protein sequence ID" value="EWY79900.1"/>
    <property type="molecule type" value="Genomic_DNA"/>
</dbReference>
<feature type="transmembrane region" description="Helical" evidence="4">
    <location>
        <begin position="333"/>
        <end position="351"/>
    </location>
</feature>
<evidence type="ECO:0000313" key="7">
    <source>
        <dbReference type="Proteomes" id="UP000030753"/>
    </source>
</evidence>
<feature type="transmembrane region" description="Helical" evidence="4">
    <location>
        <begin position="105"/>
        <end position="127"/>
    </location>
</feature>
<keyword evidence="3" id="KW-0325">Glycoprotein</keyword>
<dbReference type="Gene3D" id="1.20.1250.20">
    <property type="entry name" value="MFS general substrate transporter like domains"/>
    <property type="match status" value="1"/>
</dbReference>
<feature type="domain" description="Major facilitator superfamily (MFS) profile" evidence="5">
    <location>
        <begin position="66"/>
        <end position="417"/>
    </location>
</feature>
<feature type="transmembrane region" description="Helical" evidence="4">
    <location>
        <begin position="159"/>
        <end position="180"/>
    </location>
</feature>
<dbReference type="PANTHER" id="PTHR11360:SF130">
    <property type="entry name" value="MAJOR FACILITATOR SUPERFAMILY (MFS) PROFILE DOMAIN-CONTAINING PROTEIN-RELATED"/>
    <property type="match status" value="1"/>
</dbReference>
<evidence type="ECO:0000313" key="6">
    <source>
        <dbReference type="EMBL" id="EWY79900.1"/>
    </source>
</evidence>
<feature type="transmembrane region" description="Helical" evidence="4">
    <location>
        <begin position="267"/>
        <end position="288"/>
    </location>
</feature>
<accession>W9HG17</accession>
<dbReference type="OrthoDB" id="5212574at2759"/>
<comment type="similarity">
    <text evidence="2">Belongs to the major facilitator superfamily. Monocarboxylate porter (TC 2.A.1.13) family.</text>
</comment>
<evidence type="ECO:0000256" key="1">
    <source>
        <dbReference type="ARBA" id="ARBA00004141"/>
    </source>
</evidence>
<dbReference type="GO" id="GO:0022857">
    <property type="term" value="F:transmembrane transporter activity"/>
    <property type="evidence" value="ECO:0007669"/>
    <property type="project" value="InterPro"/>
</dbReference>
<dbReference type="Proteomes" id="UP000030753">
    <property type="component" value="Unassembled WGS sequence"/>
</dbReference>
<evidence type="ECO:0000259" key="5">
    <source>
        <dbReference type="PROSITE" id="PS50850"/>
    </source>
</evidence>
<keyword evidence="4" id="KW-0472">Membrane</keyword>
<evidence type="ECO:0000256" key="2">
    <source>
        <dbReference type="ARBA" id="ARBA00006727"/>
    </source>
</evidence>
<dbReference type="InterPro" id="IPR036259">
    <property type="entry name" value="MFS_trans_sf"/>
</dbReference>
<dbReference type="SUPFAM" id="SSF103473">
    <property type="entry name" value="MFS general substrate transporter"/>
    <property type="match status" value="1"/>
</dbReference>
<comment type="subcellular location">
    <subcellularLocation>
        <location evidence="1">Membrane</location>
        <topology evidence="1">Multi-pass membrane protein</topology>
    </subcellularLocation>
</comment>
<sequence length="417" mass="45439">MNSRDVEAMAGQANLTSFANNSSMSEDLPITSNNQEDFHDKTHEIVHVPSRQSSFVSAPPDGGFWAWMSVVSGFFIILNTWGVFISFGVFQTYYITVLDRSPSDISWIGSLEIFLLLFTGSLAGVLTDAGYFRITVTVGAVLIVLGTFMTSISKTYWQIFLAQGICTGLGNGLLFTPVMAVISTYFSRRRSIALALAACGSTVGGLIFPSMARTLLPRAGFGWTMRAIGFLQLGTLILALAVIKPRPMSKKGKGPLFDFTAFREAEYSLYAAGTFMTFIGVFFPFFYLSKYAQDIQGLSYSDSLNLVLVLNGVGIVARVFPSIIALWVGTFNVFTTLVATSALMMYCWAAVPSLQGLYIWTVFFSLSMGGIQSLLPAALAALKFDSQKQGTRMGMVFAVIAFAEGAISMRKYFRGLA</sequence>
<protein>
    <recommendedName>
        <fullName evidence="5">Major facilitator superfamily (MFS) profile domain-containing protein</fullName>
    </recommendedName>
</protein>
<feature type="transmembrane region" description="Helical" evidence="4">
    <location>
        <begin position="192"/>
        <end position="211"/>
    </location>
</feature>
<feature type="transmembrane region" description="Helical" evidence="4">
    <location>
        <begin position="223"/>
        <end position="243"/>
    </location>
</feature>
<dbReference type="PROSITE" id="PS50850">
    <property type="entry name" value="MFS"/>
    <property type="match status" value="1"/>
</dbReference>
<reference evidence="6 7" key="1">
    <citation type="submission" date="2011-06" db="EMBL/GenBank/DDBJ databases">
        <title>The Genome Sequence of Fusarium oxysporum FOSC 3-a.</title>
        <authorList>
            <consortium name="The Broad Institute Genome Sequencing Platform"/>
            <person name="Ma L.-J."/>
            <person name="Gale L.R."/>
            <person name="Schwartz D.C."/>
            <person name="Zhou S."/>
            <person name="Corby-Kistler H."/>
            <person name="Young S.K."/>
            <person name="Zeng Q."/>
            <person name="Gargeya S."/>
            <person name="Fitzgerald M."/>
            <person name="Haas B."/>
            <person name="Abouelleil A."/>
            <person name="Alvarado L."/>
            <person name="Arachchi H.M."/>
            <person name="Berlin A."/>
            <person name="Brown A."/>
            <person name="Chapman S.B."/>
            <person name="Chen Z."/>
            <person name="Dunbar C."/>
            <person name="Freedman E."/>
            <person name="Gearin G."/>
            <person name="Gellesch M."/>
            <person name="Goldberg J."/>
            <person name="Griggs A."/>
            <person name="Gujja S."/>
            <person name="Heiman D."/>
            <person name="Howarth C."/>
            <person name="Larson L."/>
            <person name="Lui A."/>
            <person name="MacDonald P.J.P."/>
            <person name="Mehta T."/>
            <person name="Montmayeur A."/>
            <person name="Murphy C."/>
            <person name="Neiman D."/>
            <person name="Pearson M."/>
            <person name="Priest M."/>
            <person name="Roberts A."/>
            <person name="Saif S."/>
            <person name="Shea T."/>
            <person name="Shenoy N."/>
            <person name="Sisk P."/>
            <person name="Stolte C."/>
            <person name="Sykes S."/>
            <person name="Wortman J."/>
            <person name="Nusbaum C."/>
            <person name="Birren B."/>
        </authorList>
    </citation>
    <scope>NUCLEOTIDE SEQUENCE [LARGE SCALE GENOMIC DNA]</scope>
    <source>
        <strain evidence="7">FOSC 3-a</strain>
    </source>
</reference>
<name>W9HG17_FUSOX</name>
<dbReference type="GO" id="GO:0016020">
    <property type="term" value="C:membrane"/>
    <property type="evidence" value="ECO:0007669"/>
    <property type="project" value="UniProtKB-SubCell"/>
</dbReference>
<gene>
    <name evidence="6" type="ORF">FOYG_16965</name>
</gene>
<dbReference type="HOGENOM" id="CLU_001265_1_1_1"/>
<keyword evidence="4" id="KW-1133">Transmembrane helix</keyword>
<evidence type="ECO:0000256" key="4">
    <source>
        <dbReference type="SAM" id="Phobius"/>
    </source>
</evidence>